<dbReference type="OrthoDB" id="8829067at2"/>
<feature type="domain" description="T6SS Tle3 phospholipase effector alpha/beta" evidence="4">
    <location>
        <begin position="64"/>
        <end position="384"/>
    </location>
</feature>
<dbReference type="AlphaFoldDB" id="A0A370WZV5"/>
<comment type="caution">
    <text evidence="5">The sequence shown here is derived from an EMBL/GenBank/DDBJ whole genome shotgun (WGS) entry which is preliminary data.</text>
</comment>
<evidence type="ECO:0000259" key="2">
    <source>
        <dbReference type="Pfam" id="PF11678"/>
    </source>
</evidence>
<sequence>MSNDVTQTPSDDPDNSGDAYRYPLKQATRVVPMQRDHLGQPFWESYQTPEGYEVCAECRVPPHLPGIIIFVHGVNSEGEWYEAAEQALCNGLNDRLGRKDLKPNSYTNNDKAQKKLIPRQLTKDNDGRSPVIRFYWGYRPKDGEERRWKVPLRNIQGDDQWETTRGQGKGPWYWGGGPFQNGTNNLQQLWSDKGFDCRVFGAVNLQWFNTEWDRELHDAPGRQYYAHAAQRLANLIDRIRQRHPQDTITVMAHSQGTMVAMAATLMCKTRAPDALVVMNSPFALQDKRTDALVCGSERPTTSARINTFRNVANRIQRDKKIPTEEDREQLHVGATLQKELWHPDAVVNGIKERDNHGRLYVYFNPHDRVMGSIALQSIGWQGVSNDLIAELGDTVKQRMLARGTACGDAPGMKKFGTLPPIANPEPDAEATDFWNGTHGNPMLWAVPHPDQVVTINAEQVPYPVTAEDMPGSHRRRVTRVKDDDTMAYQAVDRYFDEARRDQDDLGARDNEGKYLDASIPYLESIHDREKMVASDLVPSSTGMPVERLETRAEMLKRIEHYQPMPTNHSTLPQFEPFMRKVAAWDLPIGFCDAYDSPDFWARLIRDADWLNFTDPYFVEGTLAIPPVPDGIDPQTVGDEMRKAVQAGYLQGVHLLKRKVAWGLVTLIALTACQQEQGQDAIQPSQPQATELHWVTHDVPPQVFYRIDDRRFMTVENYDGCDGQVWYNDTKQGIRTEISEGGFWVSGFVGKLIIDDPTGMNVVVPKASPRLCGDRGCRNYLAYSTDGGRSFHWLQYDIHEHTADSVESSKRYTMSVTSDSLFVTMTWGDEGKTLTDQIPLVPGFIYGTDAHLPKGVRINWKATVPPGLRTPSGQDHYVCDMSVHDAKVRDFKARD</sequence>
<evidence type="ECO:0000256" key="1">
    <source>
        <dbReference type="SAM" id="MobiDB-lite"/>
    </source>
</evidence>
<dbReference type="GO" id="GO:0016787">
    <property type="term" value="F:hydrolase activity"/>
    <property type="evidence" value="ECO:0007669"/>
    <property type="project" value="UniProtKB-KW"/>
</dbReference>
<dbReference type="InterPro" id="IPR057562">
    <property type="entry name" value="Tli3-like_dom"/>
</dbReference>
<feature type="compositionally biased region" description="Polar residues" evidence="1">
    <location>
        <begin position="1"/>
        <end position="10"/>
    </location>
</feature>
<evidence type="ECO:0000313" key="6">
    <source>
        <dbReference type="Proteomes" id="UP000254258"/>
    </source>
</evidence>
<dbReference type="Gene3D" id="3.40.50.1820">
    <property type="entry name" value="alpha/beta hydrolase"/>
    <property type="match status" value="1"/>
</dbReference>
<name>A0A370WZV5_9GAMM</name>
<evidence type="ECO:0000313" key="5">
    <source>
        <dbReference type="EMBL" id="RDS81703.1"/>
    </source>
</evidence>
<protein>
    <submittedName>
        <fullName evidence="5">Alpha/beta hydrolase</fullName>
    </submittedName>
</protein>
<dbReference type="Pfam" id="PF24322">
    <property type="entry name" value="Tle3"/>
    <property type="match status" value="1"/>
</dbReference>
<dbReference type="Pfam" id="PF11678">
    <property type="entry name" value="Tle3_C"/>
    <property type="match status" value="1"/>
</dbReference>
<feature type="domain" description="Tli3-like" evidence="3">
    <location>
        <begin position="697"/>
        <end position="822"/>
    </location>
</feature>
<dbReference type="InterPro" id="IPR021692">
    <property type="entry name" value="Tle3_C"/>
</dbReference>
<dbReference type="Proteomes" id="UP000254258">
    <property type="component" value="Unassembled WGS sequence"/>
</dbReference>
<gene>
    <name evidence="5" type="ORF">DWU98_10820</name>
</gene>
<feature type="domain" description="Antibacterial effector protein Tle3 C-terminal" evidence="2">
    <location>
        <begin position="532"/>
        <end position="609"/>
    </location>
</feature>
<accession>A0A370WZV5</accession>
<organism evidence="5 6">
    <name type="scientific">Dyella monticola</name>
    <dbReference type="NCBI Taxonomy" id="1927958"/>
    <lineage>
        <taxon>Bacteria</taxon>
        <taxon>Pseudomonadati</taxon>
        <taxon>Pseudomonadota</taxon>
        <taxon>Gammaproteobacteria</taxon>
        <taxon>Lysobacterales</taxon>
        <taxon>Rhodanobacteraceae</taxon>
        <taxon>Dyella</taxon>
    </lineage>
</organism>
<dbReference type="EMBL" id="QRBE01000005">
    <property type="protein sequence ID" value="RDS81703.1"/>
    <property type="molecule type" value="Genomic_DNA"/>
</dbReference>
<dbReference type="InterPro" id="IPR056221">
    <property type="entry name" value="Tle3_ab_dom"/>
</dbReference>
<evidence type="ECO:0000259" key="3">
    <source>
        <dbReference type="Pfam" id="PF24316"/>
    </source>
</evidence>
<keyword evidence="5" id="KW-0378">Hydrolase</keyword>
<keyword evidence="6" id="KW-1185">Reference proteome</keyword>
<evidence type="ECO:0000259" key="4">
    <source>
        <dbReference type="Pfam" id="PF24322"/>
    </source>
</evidence>
<dbReference type="SUPFAM" id="SSF53474">
    <property type="entry name" value="alpha/beta-Hydrolases"/>
    <property type="match status" value="1"/>
</dbReference>
<dbReference type="InterPro" id="IPR029058">
    <property type="entry name" value="AB_hydrolase_fold"/>
</dbReference>
<proteinExistence type="predicted"/>
<dbReference type="Pfam" id="PF24316">
    <property type="entry name" value="Tli3"/>
    <property type="match status" value="1"/>
</dbReference>
<feature type="region of interest" description="Disordered" evidence="1">
    <location>
        <begin position="1"/>
        <end position="20"/>
    </location>
</feature>
<reference evidence="5 6" key="1">
    <citation type="submission" date="2018-07" db="EMBL/GenBank/DDBJ databases">
        <title>Dyella monticola sp. nov. and Dyella psychrodurans sp. nov. isolated from monsoon evergreen broad-leaved forest soil of Dinghu Mountain, China.</title>
        <authorList>
            <person name="Gao Z."/>
            <person name="Qiu L."/>
        </authorList>
    </citation>
    <scope>NUCLEOTIDE SEQUENCE [LARGE SCALE GENOMIC DNA]</scope>
    <source>
        <strain evidence="5 6">4G-K06</strain>
    </source>
</reference>